<gene>
    <name evidence="1" type="ORF">D7V89_05415</name>
</gene>
<dbReference type="EMBL" id="RAYV01000005">
    <property type="protein sequence ID" value="RKI87953.1"/>
    <property type="molecule type" value="Genomic_DNA"/>
</dbReference>
<accession>A0AB37NZ12</accession>
<dbReference type="Proteomes" id="UP000273889">
    <property type="component" value="Unassembled WGS sequence"/>
</dbReference>
<sequence length="100" mass="11492">MLIAISALRNVVIAICDYDSIVILRWRVGTPIAYITECKADHFGIQWNLEGVRHFRFGPWLQFGITSRVALNIVQIINWRVLLIIRIQGKNFIRISAGDI</sequence>
<proteinExistence type="predicted"/>
<reference evidence="1 2" key="1">
    <citation type="submission" date="2018-09" db="EMBL/GenBank/DDBJ databases">
        <title>Murine metabolic-syndrome-specific gut microbial biobank.</title>
        <authorList>
            <person name="Liu C."/>
        </authorList>
    </citation>
    <scope>NUCLEOTIDE SEQUENCE [LARGE SCALE GENOMIC DNA]</scope>
    <source>
        <strain evidence="1 2">WYJ21-P61</strain>
    </source>
</reference>
<protein>
    <submittedName>
        <fullName evidence="1">Uncharacterized protein</fullName>
    </submittedName>
</protein>
<evidence type="ECO:0000313" key="2">
    <source>
        <dbReference type="Proteomes" id="UP000273889"/>
    </source>
</evidence>
<name>A0AB37NZ12_9BIFI</name>
<organism evidence="1 2">
    <name type="scientific">Bifidobacterium pseudolongum</name>
    <dbReference type="NCBI Taxonomy" id="1694"/>
    <lineage>
        <taxon>Bacteria</taxon>
        <taxon>Bacillati</taxon>
        <taxon>Actinomycetota</taxon>
        <taxon>Actinomycetes</taxon>
        <taxon>Bifidobacteriales</taxon>
        <taxon>Bifidobacteriaceae</taxon>
        <taxon>Bifidobacterium</taxon>
    </lineage>
</organism>
<dbReference type="RefSeq" id="WP_120359475.1">
    <property type="nucleotide sequence ID" value="NZ_QXXI01000004.1"/>
</dbReference>
<comment type="caution">
    <text evidence="1">The sequence shown here is derived from an EMBL/GenBank/DDBJ whole genome shotgun (WGS) entry which is preliminary data.</text>
</comment>
<evidence type="ECO:0000313" key="1">
    <source>
        <dbReference type="EMBL" id="RKI87953.1"/>
    </source>
</evidence>
<dbReference type="AlphaFoldDB" id="A0AB37NZ12"/>